<dbReference type="AlphaFoldDB" id="A0A1Y2D9Z8"/>
<evidence type="ECO:0000313" key="3">
    <source>
        <dbReference type="Proteomes" id="UP000193920"/>
    </source>
</evidence>
<comment type="caution">
    <text evidence="2">The sequence shown here is derived from an EMBL/GenBank/DDBJ whole genome shotgun (WGS) entry which is preliminary data.</text>
</comment>
<keyword evidence="3" id="KW-1185">Reference proteome</keyword>
<reference evidence="2 3" key="1">
    <citation type="submission" date="2016-08" db="EMBL/GenBank/DDBJ databases">
        <title>A Parts List for Fungal Cellulosomes Revealed by Comparative Genomics.</title>
        <authorList>
            <consortium name="DOE Joint Genome Institute"/>
            <person name="Haitjema C.H."/>
            <person name="Gilmore S.P."/>
            <person name="Henske J.K."/>
            <person name="Solomon K.V."/>
            <person name="De Groot R."/>
            <person name="Kuo A."/>
            <person name="Mondo S.J."/>
            <person name="Salamov A.A."/>
            <person name="Labutti K."/>
            <person name="Zhao Z."/>
            <person name="Chiniquy J."/>
            <person name="Barry K."/>
            <person name="Brewer H.M."/>
            <person name="Purvine S.O."/>
            <person name="Wright A.T."/>
            <person name="Boxma B."/>
            <person name="Van Alen T."/>
            <person name="Hackstein J.H."/>
            <person name="Baker S.E."/>
            <person name="Grigoriev I.V."/>
            <person name="O'Malley M.A."/>
        </authorList>
    </citation>
    <scope>NUCLEOTIDE SEQUENCE [LARGE SCALE GENOMIC DNA]</scope>
    <source>
        <strain evidence="2 3">G1</strain>
    </source>
</reference>
<feature type="chain" id="PRO_5012643819" evidence="1">
    <location>
        <begin position="19"/>
        <end position="427"/>
    </location>
</feature>
<dbReference type="EMBL" id="MCOG01000075">
    <property type="protein sequence ID" value="ORY56027.1"/>
    <property type="molecule type" value="Genomic_DNA"/>
</dbReference>
<sequence>MKFLKSSLILLSANIVLGNFVINFPELPKVSYDLGEYKECFIDLRSSKEDYDLENHDSFCKIFNSSKCQMFFKNPKKYLKNISNIKNYEKVKTDIKMKKAYLDFACLQVGEYNDYCPFIENYVKGYADVVNYVGVPKSKSALNNNCESVECSEAFYNYYKTYYSGIKKLGSKEVAKEYKYGVNYQKKCIKNAKALKNEEKSTTTEDDEHEDQTTTESIVEAPLSIYYNITSKYNECVKDIDTIMSLKELKEYCVTFNSSNCKKFYKNPKRYLSDVSKKDYTIALADIERINMKFKYACTSYSEYDNYLLDDADFFEDEEFLGKFQNFTIIDKDDEYYYVFQKPFCPLIERKIYNNAGKRIGHHTLKNQPSRNCRYEECAKASYDYSVAAYNYYKLINDKESMEEFLDEIEYDQECIDIDYFIRTFIV</sequence>
<keyword evidence="1" id="KW-0732">Signal</keyword>
<feature type="signal peptide" evidence="1">
    <location>
        <begin position="1"/>
        <end position="18"/>
    </location>
</feature>
<proteinExistence type="predicted"/>
<protein>
    <submittedName>
        <fullName evidence="2">Uncharacterized protein</fullName>
    </submittedName>
</protein>
<evidence type="ECO:0000313" key="2">
    <source>
        <dbReference type="EMBL" id="ORY56027.1"/>
    </source>
</evidence>
<name>A0A1Y2D9Z8_9FUNG</name>
<evidence type="ECO:0000256" key="1">
    <source>
        <dbReference type="SAM" id="SignalP"/>
    </source>
</evidence>
<organism evidence="2 3">
    <name type="scientific">Neocallimastix californiae</name>
    <dbReference type="NCBI Taxonomy" id="1754190"/>
    <lineage>
        <taxon>Eukaryota</taxon>
        <taxon>Fungi</taxon>
        <taxon>Fungi incertae sedis</taxon>
        <taxon>Chytridiomycota</taxon>
        <taxon>Chytridiomycota incertae sedis</taxon>
        <taxon>Neocallimastigomycetes</taxon>
        <taxon>Neocallimastigales</taxon>
        <taxon>Neocallimastigaceae</taxon>
        <taxon>Neocallimastix</taxon>
    </lineage>
</organism>
<accession>A0A1Y2D9Z8</accession>
<dbReference type="Proteomes" id="UP000193920">
    <property type="component" value="Unassembled WGS sequence"/>
</dbReference>
<gene>
    <name evidence="2" type="ORF">LY90DRAFT_701912</name>
</gene>